<organism evidence="1 2">
    <name type="scientific">Sphaeroforma arctica JP610</name>
    <dbReference type="NCBI Taxonomy" id="667725"/>
    <lineage>
        <taxon>Eukaryota</taxon>
        <taxon>Ichthyosporea</taxon>
        <taxon>Ichthyophonida</taxon>
        <taxon>Sphaeroforma</taxon>
    </lineage>
</organism>
<dbReference type="Proteomes" id="UP000054560">
    <property type="component" value="Unassembled WGS sequence"/>
</dbReference>
<keyword evidence="2" id="KW-1185">Reference proteome</keyword>
<accession>A0A0L0G8R8</accession>
<gene>
    <name evidence="1" type="ORF">SARC_02535</name>
</gene>
<sequence>MHSHRMSMLMIICGSSVPFEKNLAQIPSHGTRHYETGTAAGTGHADYRSTLHNHSTTSLGVLANGGDSVSADMTKSAQQHLRRFGEKLNCKPRDNPGCLGYPQALTPAPVRSSWLKHRACVGDEIKHAARSGQDKTRQDR</sequence>
<dbReference type="AlphaFoldDB" id="A0A0L0G8R8"/>
<reference evidence="1 2" key="1">
    <citation type="submission" date="2011-02" db="EMBL/GenBank/DDBJ databases">
        <title>The Genome Sequence of Sphaeroforma arctica JP610.</title>
        <authorList>
            <consortium name="The Broad Institute Genome Sequencing Platform"/>
            <person name="Russ C."/>
            <person name="Cuomo C."/>
            <person name="Young S.K."/>
            <person name="Zeng Q."/>
            <person name="Gargeya S."/>
            <person name="Alvarado L."/>
            <person name="Berlin A."/>
            <person name="Chapman S.B."/>
            <person name="Chen Z."/>
            <person name="Freedman E."/>
            <person name="Gellesch M."/>
            <person name="Goldberg J."/>
            <person name="Griggs A."/>
            <person name="Gujja S."/>
            <person name="Heilman E."/>
            <person name="Heiman D."/>
            <person name="Howarth C."/>
            <person name="Mehta T."/>
            <person name="Neiman D."/>
            <person name="Pearson M."/>
            <person name="Roberts A."/>
            <person name="Saif S."/>
            <person name="Shea T."/>
            <person name="Shenoy N."/>
            <person name="Sisk P."/>
            <person name="Stolte C."/>
            <person name="Sykes S."/>
            <person name="White J."/>
            <person name="Yandava C."/>
            <person name="Burger G."/>
            <person name="Gray M.W."/>
            <person name="Holland P.W.H."/>
            <person name="King N."/>
            <person name="Lang F.B.F."/>
            <person name="Roger A.J."/>
            <person name="Ruiz-Trillo I."/>
            <person name="Haas B."/>
            <person name="Nusbaum C."/>
            <person name="Birren B."/>
        </authorList>
    </citation>
    <scope>NUCLEOTIDE SEQUENCE [LARGE SCALE GENOMIC DNA]</scope>
    <source>
        <strain evidence="1 2">JP610</strain>
    </source>
</reference>
<evidence type="ECO:0000313" key="2">
    <source>
        <dbReference type="Proteomes" id="UP000054560"/>
    </source>
</evidence>
<proteinExistence type="predicted"/>
<evidence type="ECO:0000313" key="1">
    <source>
        <dbReference type="EMBL" id="KNC85276.1"/>
    </source>
</evidence>
<dbReference type="RefSeq" id="XP_014159178.1">
    <property type="nucleotide sequence ID" value="XM_014303703.1"/>
</dbReference>
<dbReference type="GeneID" id="25903039"/>
<name>A0A0L0G8R8_9EUKA</name>
<dbReference type="EMBL" id="KQ241711">
    <property type="protein sequence ID" value="KNC85276.1"/>
    <property type="molecule type" value="Genomic_DNA"/>
</dbReference>
<protein>
    <submittedName>
        <fullName evidence="1">Uncharacterized protein</fullName>
    </submittedName>
</protein>